<feature type="domain" description="DUF7819" evidence="2">
    <location>
        <begin position="205"/>
        <end position="273"/>
    </location>
</feature>
<protein>
    <recommendedName>
        <fullName evidence="2">DUF7819 domain-containing protein</fullName>
    </recommendedName>
</protein>
<evidence type="ECO:0000313" key="4">
    <source>
        <dbReference type="WBParaSite" id="nRc.2.0.1.t24414-RA"/>
    </source>
</evidence>
<dbReference type="InterPro" id="IPR056721">
    <property type="entry name" value="DUF7819"/>
</dbReference>
<dbReference type="WBParaSite" id="nRc.2.0.1.t24414-RA">
    <property type="protein sequence ID" value="nRc.2.0.1.t24414-RA"/>
    <property type="gene ID" value="nRc.2.0.1.g24414"/>
</dbReference>
<dbReference type="Pfam" id="PF25127">
    <property type="entry name" value="DUF7819"/>
    <property type="match status" value="1"/>
</dbReference>
<organism evidence="3 4">
    <name type="scientific">Romanomermis culicivorax</name>
    <name type="common">Nematode worm</name>
    <dbReference type="NCBI Taxonomy" id="13658"/>
    <lineage>
        <taxon>Eukaryota</taxon>
        <taxon>Metazoa</taxon>
        <taxon>Ecdysozoa</taxon>
        <taxon>Nematoda</taxon>
        <taxon>Enoplea</taxon>
        <taxon>Dorylaimia</taxon>
        <taxon>Mermithida</taxon>
        <taxon>Mermithoidea</taxon>
        <taxon>Mermithidae</taxon>
        <taxon>Romanomermis</taxon>
    </lineage>
</organism>
<accession>A0A915JD57</accession>
<dbReference type="AlphaFoldDB" id="A0A915JD57"/>
<evidence type="ECO:0000259" key="2">
    <source>
        <dbReference type="Pfam" id="PF25127"/>
    </source>
</evidence>
<dbReference type="PANTHER" id="PTHR12323">
    <property type="entry name" value="SR-RELATED CTD ASSOCIATED FACTOR 6"/>
    <property type="match status" value="1"/>
</dbReference>
<name>A0A915JD57_ROMCU</name>
<dbReference type="PANTHER" id="PTHR12323:SF0">
    <property type="entry name" value="CALCIUM HOMEOSTASIS ENDOPLASMIC RETICULUM PROTEIN"/>
    <property type="match status" value="1"/>
</dbReference>
<proteinExistence type="predicted"/>
<keyword evidence="3" id="KW-1185">Reference proteome</keyword>
<sequence>MNPRPAAPQMFGQQSAAVGQFLGQHQQQMGGASAPIRRSRFDTGPTQTMNPVTGPAAGYVSAQQPPNAAPPQPLLRMGQQQSWPGQPPSPAGLRPQASVVQPLMSLNLNQPPNFQPPPQNWPQGAAPAVCGARSSAASKLVASNGHWSTAAAQNAAHDARATTLTFKDSLNMTIFNSIGNYGLHPTGMRPPLLPVAPQPPRPPFEDAHLVPKVPYYDLPAALMVPLVKLSDHGYKSLDPSRIRLPPPMAPNERLVAAVDAFYAAPNHENPRDGMQENE</sequence>
<evidence type="ECO:0000256" key="1">
    <source>
        <dbReference type="SAM" id="MobiDB-lite"/>
    </source>
</evidence>
<evidence type="ECO:0000313" key="3">
    <source>
        <dbReference type="Proteomes" id="UP000887565"/>
    </source>
</evidence>
<dbReference type="Proteomes" id="UP000887565">
    <property type="component" value="Unplaced"/>
</dbReference>
<reference evidence="4" key="1">
    <citation type="submission" date="2022-11" db="UniProtKB">
        <authorList>
            <consortium name="WormBaseParasite"/>
        </authorList>
    </citation>
    <scope>IDENTIFICATION</scope>
</reference>
<feature type="region of interest" description="Disordered" evidence="1">
    <location>
        <begin position="24"/>
        <end position="95"/>
    </location>
</feature>
<dbReference type="GO" id="GO:0048471">
    <property type="term" value="C:perinuclear region of cytoplasm"/>
    <property type="evidence" value="ECO:0007669"/>
    <property type="project" value="TreeGrafter"/>
</dbReference>
<dbReference type="GO" id="GO:0006874">
    <property type="term" value="P:intracellular calcium ion homeostasis"/>
    <property type="evidence" value="ECO:0007669"/>
    <property type="project" value="TreeGrafter"/>
</dbReference>